<dbReference type="InterPro" id="IPR023828">
    <property type="entry name" value="Peptidase_S8_Ser-AS"/>
</dbReference>
<evidence type="ECO:0000256" key="3">
    <source>
        <dbReference type="ARBA" id="ARBA00022801"/>
    </source>
</evidence>
<dbReference type="GO" id="GO:0006508">
    <property type="term" value="P:proteolysis"/>
    <property type="evidence" value="ECO:0007669"/>
    <property type="project" value="UniProtKB-KW"/>
</dbReference>
<evidence type="ECO:0000256" key="6">
    <source>
        <dbReference type="SAM" id="Coils"/>
    </source>
</evidence>
<feature type="coiled-coil region" evidence="6">
    <location>
        <begin position="174"/>
        <end position="208"/>
    </location>
</feature>
<accession>A0A1B8TVI0</accession>
<feature type="active site" description="Charge relay system" evidence="5">
    <location>
        <position position="486"/>
    </location>
</feature>
<evidence type="ECO:0000313" key="8">
    <source>
        <dbReference type="EMBL" id="OBY63590.1"/>
    </source>
</evidence>
<dbReference type="InterPro" id="IPR022398">
    <property type="entry name" value="Peptidase_S8_His-AS"/>
</dbReference>
<dbReference type="RefSeq" id="WP_068362301.1">
    <property type="nucleotide sequence ID" value="NZ_CP019337.1"/>
</dbReference>
<evidence type="ECO:0000259" key="7">
    <source>
        <dbReference type="Pfam" id="PF00082"/>
    </source>
</evidence>
<dbReference type="Gene3D" id="3.40.50.200">
    <property type="entry name" value="Peptidase S8/S53 domain"/>
    <property type="match status" value="2"/>
</dbReference>
<dbReference type="InterPro" id="IPR000209">
    <property type="entry name" value="Peptidase_S8/S53_dom"/>
</dbReference>
<dbReference type="KEGG" id="prn:BW723_03340"/>
<dbReference type="PANTHER" id="PTHR43399:SF4">
    <property type="entry name" value="CELL WALL-ASSOCIATED PROTEASE"/>
    <property type="match status" value="1"/>
</dbReference>
<dbReference type="PROSITE" id="PS51257">
    <property type="entry name" value="PROKAR_LIPOPROTEIN"/>
    <property type="match status" value="1"/>
</dbReference>
<gene>
    <name evidence="8" type="ORF">LPB301_12360</name>
</gene>
<dbReference type="SUPFAM" id="SSF52743">
    <property type="entry name" value="Subtilisin-like"/>
    <property type="match status" value="1"/>
</dbReference>
<evidence type="ECO:0000256" key="5">
    <source>
        <dbReference type="PROSITE-ProRule" id="PRU01240"/>
    </source>
</evidence>
<dbReference type="InterPro" id="IPR051048">
    <property type="entry name" value="Peptidase_S8/S53_subtilisin"/>
</dbReference>
<feature type="domain" description="Peptidase S8/S53" evidence="7">
    <location>
        <begin position="83"/>
        <end position="519"/>
    </location>
</feature>
<keyword evidence="2 5" id="KW-0645">Protease</keyword>
<dbReference type="PROSITE" id="PS51892">
    <property type="entry name" value="SUBTILASE"/>
    <property type="match status" value="1"/>
</dbReference>
<organism evidence="8 9">
    <name type="scientific">Polaribacter reichenbachii</name>
    <dbReference type="NCBI Taxonomy" id="996801"/>
    <lineage>
        <taxon>Bacteria</taxon>
        <taxon>Pseudomonadati</taxon>
        <taxon>Bacteroidota</taxon>
        <taxon>Flavobacteriia</taxon>
        <taxon>Flavobacteriales</taxon>
        <taxon>Flavobacteriaceae</taxon>
    </lineage>
</organism>
<feature type="active site" description="Charge relay system" evidence="5">
    <location>
        <position position="89"/>
    </location>
</feature>
<evidence type="ECO:0000256" key="4">
    <source>
        <dbReference type="ARBA" id="ARBA00022825"/>
    </source>
</evidence>
<dbReference type="EMBL" id="LSFL01000035">
    <property type="protein sequence ID" value="OBY63590.1"/>
    <property type="molecule type" value="Genomic_DNA"/>
</dbReference>
<protein>
    <submittedName>
        <fullName evidence="8">Peptidase S8</fullName>
    </submittedName>
</protein>
<sequence>MKSIKTLIFSAAAALIFTGCKSTQVVISKPVLDEILTTPAKKTELSEANFKIWSHLDITKDSIAGMSLDKAYQFLQGKKANPIIVAIADSGVDINHEDLKDVLWMNPDEIANNNKDDDNNGYVDDIFGWNFLGNAKGDIVTTDQLEITRIVKRGSAKFADKKATEIAEEDKLAYQEYLKLNEEFKATIVEKESEIQQMEATLVNLNRVQENFAAVKKLAKTDSLTLEVVQNLNPPSLTGVMQKQNVENILKQGFNEATLLEYKGQVEEYTKEIKKAMTGYDLDMNFRQSLGDDLYDISDKYYGNNNVLGTADAALHGTHVAGIVAANRTNNLGAVGVANNVKIMAVRIVPEADEHDKDVALGIRYAVDNGAKIINTSFGKRFSPNKNWVYDAIKYAAENDVLIVNAAGNDGKNIDVRETYPTDSKDMLTEFTDNVITIGASSLHYDEQLPANFSNYGKINVDVFAPGVDIYASTPNNKYEALSGTSMAAPSTAGVAALIRAYYQSLSAKEVKSILMNSGVKINFKVILPGSQTQTNQKGKLVPFSDLSVSGRIVNAYNALKLAEYISNKK</sequence>
<dbReference type="GO" id="GO:0004252">
    <property type="term" value="F:serine-type endopeptidase activity"/>
    <property type="evidence" value="ECO:0007669"/>
    <property type="project" value="UniProtKB-UniRule"/>
</dbReference>
<dbReference type="STRING" id="996801.BW723_03340"/>
<evidence type="ECO:0000313" key="9">
    <source>
        <dbReference type="Proteomes" id="UP000092612"/>
    </source>
</evidence>
<keyword evidence="3 5" id="KW-0378">Hydrolase</keyword>
<dbReference type="InterPro" id="IPR015500">
    <property type="entry name" value="Peptidase_S8_subtilisin-rel"/>
</dbReference>
<dbReference type="Proteomes" id="UP000092612">
    <property type="component" value="Unassembled WGS sequence"/>
</dbReference>
<dbReference type="PANTHER" id="PTHR43399">
    <property type="entry name" value="SUBTILISIN-RELATED"/>
    <property type="match status" value="1"/>
</dbReference>
<dbReference type="AlphaFoldDB" id="A0A1B8TVI0"/>
<dbReference type="PRINTS" id="PR00723">
    <property type="entry name" value="SUBTILISIN"/>
</dbReference>
<dbReference type="PROSITE" id="PS00138">
    <property type="entry name" value="SUBTILASE_SER"/>
    <property type="match status" value="1"/>
</dbReference>
<proteinExistence type="inferred from homology"/>
<dbReference type="Pfam" id="PF00082">
    <property type="entry name" value="Peptidase_S8"/>
    <property type="match status" value="1"/>
</dbReference>
<keyword evidence="9" id="KW-1185">Reference proteome</keyword>
<keyword evidence="4 5" id="KW-0720">Serine protease</keyword>
<feature type="active site" description="Charge relay system" evidence="5">
    <location>
        <position position="316"/>
    </location>
</feature>
<evidence type="ECO:0000256" key="2">
    <source>
        <dbReference type="ARBA" id="ARBA00022670"/>
    </source>
</evidence>
<keyword evidence="6" id="KW-0175">Coiled coil</keyword>
<dbReference type="PROSITE" id="PS00137">
    <property type="entry name" value="SUBTILASE_HIS"/>
    <property type="match status" value="1"/>
</dbReference>
<dbReference type="OrthoDB" id="9798386at2"/>
<dbReference type="InterPro" id="IPR036852">
    <property type="entry name" value="Peptidase_S8/S53_dom_sf"/>
</dbReference>
<name>A0A1B8TVI0_9FLAO</name>
<comment type="similarity">
    <text evidence="1 5">Belongs to the peptidase S8 family.</text>
</comment>
<reference evidence="9" key="1">
    <citation type="submission" date="2016-02" db="EMBL/GenBank/DDBJ databases">
        <title>Paenibacillus sp. LPB0068, isolated from Crassostrea gigas.</title>
        <authorList>
            <person name="Shin S.-K."/>
            <person name="Yi H."/>
        </authorList>
    </citation>
    <scope>NUCLEOTIDE SEQUENCE [LARGE SCALE GENOMIC DNA]</scope>
    <source>
        <strain evidence="9">KCTC 23969</strain>
    </source>
</reference>
<evidence type="ECO:0000256" key="1">
    <source>
        <dbReference type="ARBA" id="ARBA00011073"/>
    </source>
</evidence>
<comment type="caution">
    <text evidence="8">The sequence shown here is derived from an EMBL/GenBank/DDBJ whole genome shotgun (WGS) entry which is preliminary data.</text>
</comment>